<sequence>MVGDKSVDFIQFVAEREVLRNSVLPELQQYCSDRDVDLECCTFFETGDLVENVEQFSLLSLLLSSAKKHTTTVLCFVGDKYGRAMLPMELRPDEYNGIQSAALEISNDVKLLEQYYVLDKTHEGQTDTYKLRPITSRDPNEAKRLCETLQKSVKRAYEDGVIHQINEQRQEQFFKSFIELTVDEMLSDATKHLFVSRRFQDYQAQGTSDRWMDSSTAIGVHQPLAVHLQPAKLQPIHWAKSKEALAYERQLTLNLSERLKNLLGIQSIPSPAHPIAPILSEEVVDKEHAVHQKFLDSVCPKLYVPRSQIDPKLADIVEKGLTAVLCRLHQLLLQKECFVVARFAGLPDSSMFANEIFRNIFLKVYTLIKEDPKEMIACFHLSNILSQAKVMAAKLTRPLFILIDDIHLLKFGRVLSRMDKPINELLPKVTFVFFSNSPNLLTGFPKAELVELGLPTSEQMLEIVKAQCQQKNRKLGSDQLGILRQQLKLSNGTLILAEIELEELLSGQTGVSASVDARLALIELRCGVENVRTLCQLMCCAPFGISALELMDGFRLRKRQAGMAFEQEDVLSTAPLIVLKHLGRLLLNIVVDGRRLWMFRHSVVGQAVRQRYFQSAGEIKLMNEV</sequence>
<evidence type="ECO:0000259" key="3">
    <source>
        <dbReference type="Pfam" id="PF25469"/>
    </source>
</evidence>
<keyword evidence="2" id="KW-0677">Repeat</keyword>
<organism evidence="4 5">
    <name type="scientific">Ditylenchus dipsaci</name>
    <dbReference type="NCBI Taxonomy" id="166011"/>
    <lineage>
        <taxon>Eukaryota</taxon>
        <taxon>Metazoa</taxon>
        <taxon>Ecdysozoa</taxon>
        <taxon>Nematoda</taxon>
        <taxon>Chromadorea</taxon>
        <taxon>Rhabditida</taxon>
        <taxon>Tylenchina</taxon>
        <taxon>Tylenchomorpha</taxon>
        <taxon>Sphaerularioidea</taxon>
        <taxon>Anguinidae</taxon>
        <taxon>Anguininae</taxon>
        <taxon>Ditylenchus</taxon>
    </lineage>
</organism>
<dbReference type="InterPro" id="IPR052752">
    <property type="entry name" value="NACHT-WD_repeat"/>
</dbReference>
<dbReference type="Pfam" id="PF25469">
    <property type="entry name" value="WHD_NWD1"/>
    <property type="match status" value="1"/>
</dbReference>
<reference evidence="5" key="1">
    <citation type="submission" date="2022-11" db="UniProtKB">
        <authorList>
            <consortium name="WormBaseParasite"/>
        </authorList>
    </citation>
    <scope>IDENTIFICATION</scope>
</reference>
<proteinExistence type="predicted"/>
<accession>A0A915EUK5</accession>
<dbReference type="AlphaFoldDB" id="A0A915EUK5"/>
<dbReference type="WBParaSite" id="jg9437">
    <property type="protein sequence ID" value="jg9437"/>
    <property type="gene ID" value="jg9437"/>
</dbReference>
<dbReference type="SUPFAM" id="SSF52540">
    <property type="entry name" value="P-loop containing nucleoside triphosphate hydrolases"/>
    <property type="match status" value="1"/>
</dbReference>
<keyword evidence="1" id="KW-0853">WD repeat</keyword>
<dbReference type="InterPro" id="IPR027417">
    <property type="entry name" value="P-loop_NTPase"/>
</dbReference>
<dbReference type="Proteomes" id="UP000887574">
    <property type="component" value="Unplaced"/>
</dbReference>
<name>A0A915EUK5_9BILA</name>
<dbReference type="PANTHER" id="PTHR19871:SF38">
    <property type="entry name" value="PROTEIN QUI-1"/>
    <property type="match status" value="1"/>
</dbReference>
<feature type="domain" description="NWD1/2-like winged helix-turn-helix" evidence="3">
    <location>
        <begin position="503"/>
        <end position="620"/>
    </location>
</feature>
<evidence type="ECO:0000313" key="4">
    <source>
        <dbReference type="Proteomes" id="UP000887574"/>
    </source>
</evidence>
<evidence type="ECO:0000313" key="5">
    <source>
        <dbReference type="WBParaSite" id="jg9437"/>
    </source>
</evidence>
<dbReference type="InterPro" id="IPR057588">
    <property type="entry name" value="NWD1/2-like_WH"/>
</dbReference>
<evidence type="ECO:0000256" key="2">
    <source>
        <dbReference type="ARBA" id="ARBA00022737"/>
    </source>
</evidence>
<protein>
    <recommendedName>
        <fullName evidence="3">NWD1/2-like winged helix-turn-helix domain-containing protein</fullName>
    </recommendedName>
</protein>
<dbReference type="PANTHER" id="PTHR19871">
    <property type="entry name" value="BETA TRANSDUCIN-RELATED PROTEIN"/>
    <property type="match status" value="1"/>
</dbReference>
<evidence type="ECO:0000256" key="1">
    <source>
        <dbReference type="ARBA" id="ARBA00022574"/>
    </source>
</evidence>
<keyword evidence="4" id="KW-1185">Reference proteome</keyword>